<protein>
    <submittedName>
        <fullName evidence="1">Uncharacterized protein</fullName>
    </submittedName>
</protein>
<evidence type="ECO:0000313" key="2">
    <source>
        <dbReference type="Proteomes" id="UP000053477"/>
    </source>
</evidence>
<dbReference type="Proteomes" id="UP000053477">
    <property type="component" value="Unassembled WGS sequence"/>
</dbReference>
<gene>
    <name evidence="1" type="ORF">SCHPADRAFT_905423</name>
</gene>
<dbReference type="EMBL" id="KQ085984">
    <property type="protein sequence ID" value="KLO12144.1"/>
    <property type="molecule type" value="Genomic_DNA"/>
</dbReference>
<name>A0A0H2RJU8_9AGAM</name>
<dbReference type="InParanoid" id="A0A0H2RJU8"/>
<organism evidence="1 2">
    <name type="scientific">Schizopora paradoxa</name>
    <dbReference type="NCBI Taxonomy" id="27342"/>
    <lineage>
        <taxon>Eukaryota</taxon>
        <taxon>Fungi</taxon>
        <taxon>Dikarya</taxon>
        <taxon>Basidiomycota</taxon>
        <taxon>Agaricomycotina</taxon>
        <taxon>Agaricomycetes</taxon>
        <taxon>Hymenochaetales</taxon>
        <taxon>Schizoporaceae</taxon>
        <taxon>Schizopora</taxon>
    </lineage>
</organism>
<keyword evidence="2" id="KW-1185">Reference proteome</keyword>
<sequence length="109" mass="12256">MQISEQFHFHRLLLLLPSPSTPSIPIATLKLDRVRDGRRQECQCATPSFRTIAITSINILGALRVPQRSNYSFASSRLILIFLVCIPISTQLTPPSDFLHLGIREELDG</sequence>
<dbReference type="AlphaFoldDB" id="A0A0H2RJU8"/>
<accession>A0A0H2RJU8</accession>
<proteinExistence type="predicted"/>
<reference evidence="1 2" key="1">
    <citation type="submission" date="2015-04" db="EMBL/GenBank/DDBJ databases">
        <title>Complete genome sequence of Schizopora paradoxa KUC8140, a cosmopolitan wood degrader in East Asia.</title>
        <authorList>
            <consortium name="DOE Joint Genome Institute"/>
            <person name="Min B."/>
            <person name="Park H."/>
            <person name="Jang Y."/>
            <person name="Kim J.-J."/>
            <person name="Kim K.H."/>
            <person name="Pangilinan J."/>
            <person name="Lipzen A."/>
            <person name="Riley R."/>
            <person name="Grigoriev I.V."/>
            <person name="Spatafora J.W."/>
            <person name="Choi I.-G."/>
        </authorList>
    </citation>
    <scope>NUCLEOTIDE SEQUENCE [LARGE SCALE GENOMIC DNA]</scope>
    <source>
        <strain evidence="1 2">KUC8140</strain>
    </source>
</reference>
<evidence type="ECO:0000313" key="1">
    <source>
        <dbReference type="EMBL" id="KLO12144.1"/>
    </source>
</evidence>